<feature type="compositionally biased region" description="Low complexity" evidence="1">
    <location>
        <begin position="529"/>
        <end position="540"/>
    </location>
</feature>
<feature type="region of interest" description="Disordered" evidence="1">
    <location>
        <begin position="865"/>
        <end position="1266"/>
    </location>
</feature>
<evidence type="ECO:0000256" key="1">
    <source>
        <dbReference type="SAM" id="MobiDB-lite"/>
    </source>
</evidence>
<feature type="region of interest" description="Disordered" evidence="1">
    <location>
        <begin position="1"/>
        <end position="28"/>
    </location>
</feature>
<feature type="compositionally biased region" description="Basic residues" evidence="1">
    <location>
        <begin position="816"/>
        <end position="828"/>
    </location>
</feature>
<feature type="compositionally biased region" description="Basic and acidic residues" evidence="1">
    <location>
        <begin position="1157"/>
        <end position="1174"/>
    </location>
</feature>
<evidence type="ECO:0000313" key="2">
    <source>
        <dbReference type="EMBL" id="TDZ24403.1"/>
    </source>
</evidence>
<feature type="compositionally biased region" description="Polar residues" evidence="1">
    <location>
        <begin position="992"/>
        <end position="1001"/>
    </location>
</feature>
<feature type="compositionally biased region" description="Basic and acidic residues" evidence="1">
    <location>
        <begin position="123"/>
        <end position="146"/>
    </location>
</feature>
<accession>A0A484G2G2</accession>
<feature type="compositionally biased region" description="Polar residues" evidence="1">
    <location>
        <begin position="557"/>
        <end position="578"/>
    </location>
</feature>
<feature type="compositionally biased region" description="Basic and acidic residues" evidence="1">
    <location>
        <begin position="411"/>
        <end position="424"/>
    </location>
</feature>
<organism evidence="2 3">
    <name type="scientific">Colletotrichum orbiculare (strain 104-T / ATCC 96160 / CBS 514.97 / LARS 414 / MAFF 240422)</name>
    <name type="common">Cucumber anthracnose fungus</name>
    <name type="synonym">Colletotrichum lagenarium</name>
    <dbReference type="NCBI Taxonomy" id="1213857"/>
    <lineage>
        <taxon>Eukaryota</taxon>
        <taxon>Fungi</taxon>
        <taxon>Dikarya</taxon>
        <taxon>Ascomycota</taxon>
        <taxon>Pezizomycotina</taxon>
        <taxon>Sordariomycetes</taxon>
        <taxon>Hypocreomycetidae</taxon>
        <taxon>Glomerellales</taxon>
        <taxon>Glomerellaceae</taxon>
        <taxon>Colletotrichum</taxon>
        <taxon>Colletotrichum orbiculare species complex</taxon>
    </lineage>
</organism>
<feature type="compositionally biased region" description="Basic and acidic residues" evidence="1">
    <location>
        <begin position="665"/>
        <end position="682"/>
    </location>
</feature>
<sequence length="1266" mass="139552">MGFQWPSLRRRTSSGTTRPTISNTTTLHPTTYTSPAYTSTLISGLDHLPSLTSSNYIIQSQGVLETLDLLSGQAPGLAYRALRESQLAAEQRARDGRSPADSLLRAIEAARRTTAKRQGSRAPDADEVNRRRTLAEASEAQRRADANARTTKHPAATTTTRTTTGVKHPRAAKVSDAMMFSTSGAASGTYSPPPGFSSGSPVRNAGERQSFATTAMTMEMPSAPESVYKGRARSLRETRKSGECVDRRPTSSRVVLDAGSGIQADDEFHEIRMVDEEATTEYGGWPQQVGGPRPSAPLAFYDEERGVYYEIEEHDDDDAGSVDAASIAEAVVEEARSEVLRRGAVSLVPGPRETGFRSAAIKEEENERHEILQDDKQNGGEQYANREPHDEQYAWKQDDEHDDEQYDEQYDEQHDEQQDEHLQEEGYDDGEGGIENTEGEEYSADDENKEGDQPEGNEKTDEGDSNTENHSERTRRYSFREGAPAASVTTDDSSIVETGSNSPGQVQFTVALRPRAPLSTDKDDDDDTTTTASTLAHTPTPNDDVTAVESSPPAEVATSTDLAETATSTDPADSPTDSHGSEESFDFENGPTPPRTPLRRIIRGIDSPPFHPESPNAAPILVLIRQGLSLPAETPFEDVRRNLANNATILRYMALHLVPAPDIDNDSKEIPEPRTSSPEREREHTRLYQAINAIDWSSSTIQDMLKTIEFVRRAGPGGTGDERVTMFRKLRAHDARRKGSLTATQIHRLERAGFSLFDLMGMRDLKKIVSFGIASRLVRFAETGLLQRARDENTLGEENAVFERLLIPNERLRVPRRSRKKSAVKRKSPLSQSTSVEDLDDEDEGGHFSDFSDAARRKKASIWSSSSSDETFYDGESPDVEDNGEGSASMSGQNWAHTRTQESTMDEAEEERVISDWLESSGPPDYDTEVENSGVEEFGDDDDNDDSFWEDKPNEPEAEVDHSKQAHGNQEEDEQASENVSAEFSDPDNDVLDSSNDTFPPSHQPEMNGYPDESDDEDISSTHVEPGTPVPPATLRSFGNFRSFDDEPGNVHVDEEMNEDPDAQRFFEEIGAGMIIDTRAERVDDETQFEGIYENSKKTESAGEAEDEYSEQEGFADDEASDEETDDNDPKDDDPDETDHFEGDNDIDDSGDEDHADADLIAKKSDDEGYALKDEADDEGTADGNSTKDEDSADEETDVDKPEDGDSVAQDIKQEGPAEEETEDKNNENGHYGQAQSPEEREPTAPEPTSWGVNLGGTLSDSAETY</sequence>
<proteinExistence type="predicted"/>
<feature type="compositionally biased region" description="Acidic residues" evidence="1">
    <location>
        <begin position="425"/>
        <end position="449"/>
    </location>
</feature>
<feature type="compositionally biased region" description="Polar residues" evidence="1">
    <location>
        <begin position="1257"/>
        <end position="1266"/>
    </location>
</feature>
<feature type="compositionally biased region" description="Polar residues" evidence="1">
    <location>
        <begin position="487"/>
        <end position="508"/>
    </location>
</feature>
<reference evidence="3" key="2">
    <citation type="journal article" date="2019" name="Mol. Plant Microbe Interact.">
        <title>Genome sequence resources for four phytopathogenic fungi from the Colletotrichum orbiculare species complex.</title>
        <authorList>
            <person name="Gan P."/>
            <person name="Tsushima A."/>
            <person name="Narusaka M."/>
            <person name="Narusaka Y."/>
            <person name="Takano Y."/>
            <person name="Kubo Y."/>
            <person name="Shirasu K."/>
        </authorList>
    </citation>
    <scope>GENOME REANNOTATION</scope>
    <source>
        <strain evidence="3">104-T / ATCC 96160 / CBS 514.97 / LARS 414 / MAFF 240422</strain>
    </source>
</reference>
<feature type="region of interest" description="Disordered" evidence="1">
    <location>
        <begin position="111"/>
        <end position="169"/>
    </location>
</feature>
<dbReference type="AlphaFoldDB" id="A0A484G2G2"/>
<reference evidence="3" key="1">
    <citation type="journal article" date="2013" name="New Phytol.">
        <title>Comparative genomic and transcriptomic analyses reveal the hemibiotrophic stage shift of Colletotrichum fungi.</title>
        <authorList>
            <person name="Gan P."/>
            <person name="Ikeda K."/>
            <person name="Irieda H."/>
            <person name="Narusaka M."/>
            <person name="O'Connell R.J."/>
            <person name="Narusaka Y."/>
            <person name="Takano Y."/>
            <person name="Kubo Y."/>
            <person name="Shirasu K."/>
        </authorList>
    </citation>
    <scope>NUCLEOTIDE SEQUENCE [LARGE SCALE GENOMIC DNA]</scope>
    <source>
        <strain evidence="3">104-T / ATCC 96160 / CBS 514.97 / LARS 414 / MAFF 240422</strain>
    </source>
</reference>
<feature type="compositionally biased region" description="Low complexity" evidence="1">
    <location>
        <begin position="13"/>
        <end position="28"/>
    </location>
</feature>
<dbReference type="EMBL" id="AMCV02000005">
    <property type="protein sequence ID" value="TDZ24403.1"/>
    <property type="molecule type" value="Genomic_DNA"/>
</dbReference>
<dbReference type="OrthoDB" id="4845923at2759"/>
<feature type="compositionally biased region" description="Low complexity" evidence="1">
    <location>
        <begin position="153"/>
        <end position="164"/>
    </location>
</feature>
<feature type="compositionally biased region" description="Acidic residues" evidence="1">
    <location>
        <begin position="937"/>
        <end position="948"/>
    </location>
</feature>
<feature type="compositionally biased region" description="Acidic residues" evidence="1">
    <location>
        <begin position="1103"/>
        <end position="1137"/>
    </location>
</feature>
<dbReference type="Proteomes" id="UP000014480">
    <property type="component" value="Unassembled WGS sequence"/>
</dbReference>
<feature type="compositionally biased region" description="Basic and acidic residues" evidence="1">
    <location>
        <begin position="949"/>
        <end position="964"/>
    </location>
</feature>
<keyword evidence="3" id="KW-1185">Reference proteome</keyword>
<feature type="region of interest" description="Disordered" evidence="1">
    <location>
        <begin position="661"/>
        <end position="682"/>
    </location>
</feature>
<name>A0A484G2G2_COLOR</name>
<feature type="compositionally biased region" description="Basic and acidic residues" evidence="1">
    <location>
        <begin position="363"/>
        <end position="399"/>
    </location>
</feature>
<dbReference type="STRING" id="1213857.A0A484G2G2"/>
<feature type="region of interest" description="Disordered" evidence="1">
    <location>
        <begin position="816"/>
        <end position="850"/>
    </location>
</feature>
<gene>
    <name evidence="2" type="primary">1a</name>
    <name evidence="2" type="ORF">Cob_v002667</name>
</gene>
<protein>
    <submittedName>
        <fullName evidence="2">Replicase polyprotein 1a</fullName>
    </submittedName>
</protein>
<feature type="compositionally biased region" description="Acidic residues" evidence="1">
    <location>
        <begin position="871"/>
        <end position="884"/>
    </location>
</feature>
<feature type="compositionally biased region" description="Acidic residues" evidence="1">
    <location>
        <begin position="400"/>
        <end position="410"/>
    </location>
</feature>
<feature type="compositionally biased region" description="Acidic residues" evidence="1">
    <location>
        <begin position="1144"/>
        <end position="1156"/>
    </location>
</feature>
<evidence type="ECO:0000313" key="3">
    <source>
        <dbReference type="Proteomes" id="UP000014480"/>
    </source>
</evidence>
<feature type="compositionally biased region" description="Basic and acidic residues" evidence="1">
    <location>
        <begin position="450"/>
        <end position="479"/>
    </location>
</feature>
<comment type="caution">
    <text evidence="2">The sequence shown here is derived from an EMBL/GenBank/DDBJ whole genome shotgun (WGS) entry which is preliminary data.</text>
</comment>
<feature type="region of interest" description="Disordered" evidence="1">
    <location>
        <begin position="363"/>
        <end position="613"/>
    </location>
</feature>
<feature type="compositionally biased region" description="Polar residues" evidence="1">
    <location>
        <begin position="886"/>
        <end position="903"/>
    </location>
</feature>